<feature type="chain" id="PRO_5017390762" description="Extracellular serine-rich" evidence="2">
    <location>
        <begin position="20"/>
        <end position="231"/>
    </location>
</feature>
<dbReference type="STRING" id="490622.A0A395NKZ7"/>
<evidence type="ECO:0008006" key="5">
    <source>
        <dbReference type="Google" id="ProtNLM"/>
    </source>
</evidence>
<evidence type="ECO:0000313" key="3">
    <source>
        <dbReference type="EMBL" id="RFU76553.1"/>
    </source>
</evidence>
<keyword evidence="4" id="KW-1185">Reference proteome</keyword>
<protein>
    <recommendedName>
        <fullName evidence="5">Extracellular serine-rich</fullName>
    </recommendedName>
</protein>
<comment type="caution">
    <text evidence="3">The sequence shown here is derived from an EMBL/GenBank/DDBJ whole genome shotgun (WGS) entry which is preliminary data.</text>
</comment>
<dbReference type="CDD" id="cd00920">
    <property type="entry name" value="Cupredoxin"/>
    <property type="match status" value="1"/>
</dbReference>
<dbReference type="SUPFAM" id="SSF49503">
    <property type="entry name" value="Cupredoxins"/>
    <property type="match status" value="1"/>
</dbReference>
<accession>A0A395NKZ7</accession>
<dbReference type="InterPro" id="IPR008972">
    <property type="entry name" value="Cupredoxin"/>
</dbReference>
<dbReference type="Proteomes" id="UP000266272">
    <property type="component" value="Unassembled WGS sequence"/>
</dbReference>
<dbReference type="Gene3D" id="2.60.40.420">
    <property type="entry name" value="Cupredoxins - blue copper proteins"/>
    <property type="match status" value="1"/>
</dbReference>
<dbReference type="EMBL" id="PXOA01000338">
    <property type="protein sequence ID" value="RFU76553.1"/>
    <property type="molecule type" value="Genomic_DNA"/>
</dbReference>
<sequence>MPSFKSLFSAIAFACLVGADTIKITATSSNTFDPSTVKASDGDVLEFHFEAKNHTVVSGDYRYPCSPMELGTGFFSGFLFATKSGEANKVFRVEVNGTDPIPFYSSQGNECASGMVGIINPKGNVTLADYKRRASVLARSVSPGRTTFGGEIASNDKPDDSDGDNGKDGGDDGDNNGKGGSSGSNNDKGSGDSSGGSSSDKNKDGKGNSGVSVSVSMATLVGAMGLAFLMA</sequence>
<dbReference type="InterPro" id="IPR052953">
    <property type="entry name" value="Ser-rich/MCO-related"/>
</dbReference>
<keyword evidence="2" id="KW-0732">Signal</keyword>
<proteinExistence type="predicted"/>
<dbReference type="AlphaFoldDB" id="A0A395NKZ7"/>
<gene>
    <name evidence="3" type="ORF">TARUN_5687</name>
</gene>
<dbReference type="PANTHER" id="PTHR34883:SF20">
    <property type="entry name" value="PHYTOCYANIN DOMAIN-CONTAINING PROTEIN"/>
    <property type="match status" value="1"/>
</dbReference>
<feature type="region of interest" description="Disordered" evidence="1">
    <location>
        <begin position="145"/>
        <end position="211"/>
    </location>
</feature>
<feature type="compositionally biased region" description="Basic and acidic residues" evidence="1">
    <location>
        <begin position="154"/>
        <end position="170"/>
    </location>
</feature>
<name>A0A395NKZ7_TRIAR</name>
<dbReference type="OrthoDB" id="5421909at2759"/>
<dbReference type="PANTHER" id="PTHR34883">
    <property type="entry name" value="SERINE-RICH PROTEIN, PUTATIVE-RELATED-RELATED"/>
    <property type="match status" value="1"/>
</dbReference>
<evidence type="ECO:0000313" key="4">
    <source>
        <dbReference type="Proteomes" id="UP000266272"/>
    </source>
</evidence>
<evidence type="ECO:0000256" key="2">
    <source>
        <dbReference type="SAM" id="SignalP"/>
    </source>
</evidence>
<evidence type="ECO:0000256" key="1">
    <source>
        <dbReference type="SAM" id="MobiDB-lite"/>
    </source>
</evidence>
<feature type="signal peptide" evidence="2">
    <location>
        <begin position="1"/>
        <end position="19"/>
    </location>
</feature>
<reference evidence="3 4" key="1">
    <citation type="journal article" date="2018" name="PLoS Pathog.">
        <title>Evolution of structural diversity of trichothecenes, a family of toxins produced by plant pathogenic and entomopathogenic fungi.</title>
        <authorList>
            <person name="Proctor R.H."/>
            <person name="McCormick S.P."/>
            <person name="Kim H.S."/>
            <person name="Cardoza R.E."/>
            <person name="Stanley A.M."/>
            <person name="Lindo L."/>
            <person name="Kelly A."/>
            <person name="Brown D.W."/>
            <person name="Lee T."/>
            <person name="Vaughan M.M."/>
            <person name="Alexander N.J."/>
            <person name="Busman M."/>
            <person name="Gutierrez S."/>
        </authorList>
    </citation>
    <scope>NUCLEOTIDE SEQUENCE [LARGE SCALE GENOMIC DNA]</scope>
    <source>
        <strain evidence="3 4">IBT 40837</strain>
    </source>
</reference>
<organism evidence="3 4">
    <name type="scientific">Trichoderma arundinaceum</name>
    <dbReference type="NCBI Taxonomy" id="490622"/>
    <lineage>
        <taxon>Eukaryota</taxon>
        <taxon>Fungi</taxon>
        <taxon>Dikarya</taxon>
        <taxon>Ascomycota</taxon>
        <taxon>Pezizomycotina</taxon>
        <taxon>Sordariomycetes</taxon>
        <taxon>Hypocreomycetidae</taxon>
        <taxon>Hypocreales</taxon>
        <taxon>Hypocreaceae</taxon>
        <taxon>Trichoderma</taxon>
    </lineage>
</organism>